<dbReference type="HOGENOM" id="CLU_056032_0_0_1"/>
<evidence type="ECO:0000313" key="2">
    <source>
        <dbReference type="EMBL" id="KGO55118.1"/>
    </source>
</evidence>
<dbReference type="GeneID" id="27675630"/>
<dbReference type="VEuPathDB" id="FungiDB:PEXP_044490"/>
<reference evidence="2 3" key="1">
    <citation type="journal article" date="2015" name="Mol. Plant Microbe Interact.">
        <title>Genome, transcriptome, and functional analyses of Penicillium expansum provide new insights into secondary metabolism and pathogenicity.</title>
        <authorList>
            <person name="Ballester A.R."/>
            <person name="Marcet-Houben M."/>
            <person name="Levin E."/>
            <person name="Sela N."/>
            <person name="Selma-Lazaro C."/>
            <person name="Carmona L."/>
            <person name="Wisniewski M."/>
            <person name="Droby S."/>
            <person name="Gonzalez-Candelas L."/>
            <person name="Gabaldon T."/>
        </authorList>
    </citation>
    <scope>NUCLEOTIDE SEQUENCE [LARGE SCALE GENOMIC DNA]</scope>
    <source>
        <strain evidence="2 3">MD-8</strain>
    </source>
</reference>
<dbReference type="InterPro" id="IPR053221">
    <property type="entry name" value="Burnettramic_acid_biosynth"/>
</dbReference>
<gene>
    <name evidence="2" type="ORF">PEX2_029360</name>
</gene>
<sequence length="349" mass="39259">MQKNFFEQQNVAPRARPCVIPQITKVFGGANLSPFARARARDLEVQAGLTQRDLLCFIDGLNEAFLANPALQATSKIGMLVGFVPLLTAQAVGSGLQLAAGLGSAGVSVVRTKQYLKKANEVIFNPKGLLVRIVKTDKMLSLVGLQNSMVFSGEQYRVLVGDGGQSQSPLATRMAALGNSVMPLTFDELAAPADEDNWMKKWGAYSAQKAEKKQLEKLQKAEKKYKESDKKDKKDKKSRRDERKVDDAILDLQDSIGDIKQRMQFLDPRQPDQAKTGRELMRELRRLERKLTELEEDREDNMSQNSDKREKRQAKRDQKETKKVNKLQWIVILPADTRTGDEEHDLDSD</sequence>
<dbReference type="PANTHER" id="PTHR38887">
    <property type="entry name" value="CHROMOSOME 21, WHOLE GENOME SHOTGUN SEQUENCE"/>
    <property type="match status" value="1"/>
</dbReference>
<keyword evidence="3" id="KW-1185">Reference proteome</keyword>
<protein>
    <submittedName>
        <fullName evidence="2">Uncharacterized protein</fullName>
    </submittedName>
</protein>
<dbReference type="AlphaFoldDB" id="A0A0A2JKE6"/>
<feature type="region of interest" description="Disordered" evidence="1">
    <location>
        <begin position="262"/>
        <end position="349"/>
    </location>
</feature>
<evidence type="ECO:0000256" key="1">
    <source>
        <dbReference type="SAM" id="MobiDB-lite"/>
    </source>
</evidence>
<organism evidence="2 3">
    <name type="scientific">Penicillium expansum</name>
    <name type="common">Blue mold rot fungus</name>
    <dbReference type="NCBI Taxonomy" id="27334"/>
    <lineage>
        <taxon>Eukaryota</taxon>
        <taxon>Fungi</taxon>
        <taxon>Dikarya</taxon>
        <taxon>Ascomycota</taxon>
        <taxon>Pezizomycotina</taxon>
        <taxon>Eurotiomycetes</taxon>
        <taxon>Eurotiomycetidae</taxon>
        <taxon>Eurotiales</taxon>
        <taxon>Aspergillaceae</taxon>
        <taxon>Penicillium</taxon>
    </lineage>
</organism>
<accession>A0A0A2JKE6</accession>
<evidence type="ECO:0000313" key="3">
    <source>
        <dbReference type="Proteomes" id="UP000030143"/>
    </source>
</evidence>
<feature type="region of interest" description="Disordered" evidence="1">
    <location>
        <begin position="216"/>
        <end position="246"/>
    </location>
</feature>
<name>A0A0A2JKE6_PENEN</name>
<feature type="compositionally biased region" description="Basic and acidic residues" evidence="1">
    <location>
        <begin position="306"/>
        <end position="323"/>
    </location>
</feature>
<comment type="caution">
    <text evidence="2">The sequence shown here is derived from an EMBL/GenBank/DDBJ whole genome shotgun (WGS) entry which is preliminary data.</text>
</comment>
<feature type="compositionally biased region" description="Basic and acidic residues" evidence="1">
    <location>
        <begin position="216"/>
        <end position="232"/>
    </location>
</feature>
<dbReference type="RefSeq" id="XP_016597333.1">
    <property type="nucleotide sequence ID" value="XM_016740211.1"/>
</dbReference>
<dbReference type="Proteomes" id="UP000030143">
    <property type="component" value="Unassembled WGS sequence"/>
</dbReference>
<dbReference type="EMBL" id="JQFZ01000202">
    <property type="protein sequence ID" value="KGO55118.1"/>
    <property type="molecule type" value="Genomic_DNA"/>
</dbReference>
<dbReference type="PANTHER" id="PTHR38887:SF1">
    <property type="entry name" value="RAS MODIFICATION PROTEIN ERF4"/>
    <property type="match status" value="1"/>
</dbReference>
<proteinExistence type="predicted"/>
<feature type="compositionally biased region" description="Basic and acidic residues" evidence="1">
    <location>
        <begin position="269"/>
        <end position="293"/>
    </location>
</feature>